<evidence type="ECO:0000256" key="1">
    <source>
        <dbReference type="SAM" id="MobiDB-lite"/>
    </source>
</evidence>
<keyword evidence="3" id="KW-1185">Reference proteome</keyword>
<reference evidence="2 3" key="1">
    <citation type="submission" date="2017-11" db="EMBL/GenBank/DDBJ databases">
        <title>De-novo sequencing of pomegranate (Punica granatum L.) genome.</title>
        <authorList>
            <person name="Akparov Z."/>
            <person name="Amiraslanov A."/>
            <person name="Hajiyeva S."/>
            <person name="Abbasov M."/>
            <person name="Kaur K."/>
            <person name="Hamwieh A."/>
            <person name="Solovyev V."/>
            <person name="Salamov A."/>
            <person name="Braich B."/>
            <person name="Kosarev P."/>
            <person name="Mahmoud A."/>
            <person name="Hajiyev E."/>
            <person name="Babayeva S."/>
            <person name="Izzatullayeva V."/>
            <person name="Mammadov A."/>
            <person name="Mammadov A."/>
            <person name="Sharifova S."/>
            <person name="Ojaghi J."/>
            <person name="Eynullazada K."/>
            <person name="Bayramov B."/>
            <person name="Abdulazimova A."/>
            <person name="Shahmuradov I."/>
        </authorList>
    </citation>
    <scope>NUCLEOTIDE SEQUENCE [LARGE SCALE GENOMIC DNA]</scope>
    <source>
        <strain evidence="3">cv. AG2017</strain>
        <tissue evidence="2">Leaf</tissue>
    </source>
</reference>
<feature type="region of interest" description="Disordered" evidence="1">
    <location>
        <begin position="1"/>
        <end position="54"/>
    </location>
</feature>
<feature type="compositionally biased region" description="Basic and acidic residues" evidence="1">
    <location>
        <begin position="35"/>
        <end position="45"/>
    </location>
</feature>
<evidence type="ECO:0000313" key="3">
    <source>
        <dbReference type="Proteomes" id="UP000233551"/>
    </source>
</evidence>
<dbReference type="AlphaFoldDB" id="A0A2I0HL29"/>
<organism evidence="2 3">
    <name type="scientific">Punica granatum</name>
    <name type="common">Pomegranate</name>
    <dbReference type="NCBI Taxonomy" id="22663"/>
    <lineage>
        <taxon>Eukaryota</taxon>
        <taxon>Viridiplantae</taxon>
        <taxon>Streptophyta</taxon>
        <taxon>Embryophyta</taxon>
        <taxon>Tracheophyta</taxon>
        <taxon>Spermatophyta</taxon>
        <taxon>Magnoliopsida</taxon>
        <taxon>eudicotyledons</taxon>
        <taxon>Gunneridae</taxon>
        <taxon>Pentapetalae</taxon>
        <taxon>rosids</taxon>
        <taxon>malvids</taxon>
        <taxon>Myrtales</taxon>
        <taxon>Lythraceae</taxon>
        <taxon>Punica</taxon>
    </lineage>
</organism>
<accession>A0A2I0HL29</accession>
<dbReference type="EMBL" id="PGOL01007670">
    <property type="protein sequence ID" value="PKI32415.1"/>
    <property type="molecule type" value="Genomic_DNA"/>
</dbReference>
<comment type="caution">
    <text evidence="2">The sequence shown here is derived from an EMBL/GenBank/DDBJ whole genome shotgun (WGS) entry which is preliminary data.</text>
</comment>
<dbReference type="Proteomes" id="UP000233551">
    <property type="component" value="Unassembled WGS sequence"/>
</dbReference>
<sequence length="111" mass="12424">MGAPMAAIARGAQREPHSEMGSSKGAQRFVVENSNLKKEGKERQNSGRPRHKSNQVEIVELNVGNVADIIRTALGTLSQTPFMKGYETYKRSLHSNESFIEGQKQLRLAWR</sequence>
<gene>
    <name evidence="2" type="ORF">CRG98_047195</name>
</gene>
<evidence type="ECO:0000313" key="2">
    <source>
        <dbReference type="EMBL" id="PKI32415.1"/>
    </source>
</evidence>
<proteinExistence type="predicted"/>
<protein>
    <submittedName>
        <fullName evidence="2">Uncharacterized protein</fullName>
    </submittedName>
</protein>
<name>A0A2I0HL29_PUNGR</name>